<accession>A0A1X7SP37</accession>
<reference evidence="2" key="1">
    <citation type="submission" date="2017-05" db="UniProtKB">
        <authorList>
            <consortium name="EnsemblMetazoa"/>
        </authorList>
    </citation>
    <scope>IDENTIFICATION</scope>
</reference>
<evidence type="ECO:0000313" key="2">
    <source>
        <dbReference type="EnsemblMetazoa" id="Aqu2.1.03853_001"/>
    </source>
</evidence>
<dbReference type="GO" id="GO:0032040">
    <property type="term" value="C:small-subunit processome"/>
    <property type="evidence" value="ECO:0007669"/>
    <property type="project" value="TreeGrafter"/>
</dbReference>
<organism evidence="2">
    <name type="scientific">Amphimedon queenslandica</name>
    <name type="common">Sponge</name>
    <dbReference type="NCBI Taxonomy" id="400682"/>
    <lineage>
        <taxon>Eukaryota</taxon>
        <taxon>Metazoa</taxon>
        <taxon>Porifera</taxon>
        <taxon>Demospongiae</taxon>
        <taxon>Heteroscleromorpha</taxon>
        <taxon>Haplosclerida</taxon>
        <taxon>Niphatidae</taxon>
        <taxon>Amphimedon</taxon>
    </lineage>
</organism>
<dbReference type="STRING" id="400682.A0A1X7SP37"/>
<protein>
    <recommendedName>
        <fullName evidence="1">HEAT repeat-containing protein 1</fullName>
    </recommendedName>
</protein>
<dbReference type="InParanoid" id="A0A1X7SP37"/>
<dbReference type="AlphaFoldDB" id="A0A1X7SP37"/>
<dbReference type="GO" id="GO:0030515">
    <property type="term" value="F:snoRNA binding"/>
    <property type="evidence" value="ECO:0007669"/>
    <property type="project" value="TreeGrafter"/>
</dbReference>
<dbReference type="GO" id="GO:0045943">
    <property type="term" value="P:positive regulation of transcription by RNA polymerase I"/>
    <property type="evidence" value="ECO:0007669"/>
    <property type="project" value="TreeGrafter"/>
</dbReference>
<dbReference type="GO" id="GO:0030686">
    <property type="term" value="C:90S preribosome"/>
    <property type="evidence" value="ECO:0007669"/>
    <property type="project" value="TreeGrafter"/>
</dbReference>
<comment type="similarity">
    <text evidence="1">Belongs to the HEATR1/UTP10 family.</text>
</comment>
<dbReference type="PANTHER" id="PTHR13457:SF1">
    <property type="entry name" value="HEAT REPEAT-CONTAINING PROTEIN 1"/>
    <property type="match status" value="1"/>
</dbReference>
<evidence type="ECO:0000256" key="1">
    <source>
        <dbReference type="RuleBase" id="RU367065"/>
    </source>
</evidence>
<dbReference type="OrthoDB" id="31183at2759"/>
<comment type="function">
    <text evidence="1">Involved in nucleolar processing of pre-18S ribosomal RNA.</text>
</comment>
<keyword evidence="1" id="KW-0539">Nucleus</keyword>
<keyword evidence="1" id="KW-0690">Ribosome biogenesis</keyword>
<dbReference type="PANTHER" id="PTHR13457">
    <property type="entry name" value="BAP28"/>
    <property type="match status" value="1"/>
</dbReference>
<sequence>LLPEESFNVEQVVQCLRHSLNPQTQHLSLLLLSTTASIYPDRILHNLMPVFAFMGSSLLRQDDSYTFDVINKTLESIVPTLVKLLQNRVKVPVLLVTR</sequence>
<keyword evidence="1" id="KW-0687">Ribonucleoprotein</keyword>
<name>A0A1X7SP37_AMPQE</name>
<dbReference type="eggNOG" id="KOG1837">
    <property type="taxonomic scope" value="Eukaryota"/>
</dbReference>
<proteinExistence type="inferred from homology"/>
<keyword evidence="1" id="KW-0698">rRNA processing</keyword>
<dbReference type="EnsemblMetazoa" id="Aqu2.1.03853_001">
    <property type="protein sequence ID" value="Aqu2.1.03853_001"/>
    <property type="gene ID" value="Aqu2.1.03853"/>
</dbReference>
<comment type="subcellular location">
    <subcellularLocation>
        <location evidence="1">Nucleus</location>
        <location evidence="1">Nucleolus</location>
    </subcellularLocation>
</comment>
<dbReference type="InterPro" id="IPR040191">
    <property type="entry name" value="UTP10"/>
</dbReference>
<dbReference type="GO" id="GO:0000462">
    <property type="term" value="P:maturation of SSU-rRNA from tricistronic rRNA transcript (SSU-rRNA, 5.8S rRNA, LSU-rRNA)"/>
    <property type="evidence" value="ECO:0007669"/>
    <property type="project" value="TreeGrafter"/>
</dbReference>
<dbReference type="GO" id="GO:0034455">
    <property type="term" value="C:t-UTP complex"/>
    <property type="evidence" value="ECO:0007669"/>
    <property type="project" value="TreeGrafter"/>
</dbReference>